<name>A0AAV5W9E4_9BILA</name>
<feature type="non-terminal residue" evidence="1">
    <location>
        <position position="142"/>
    </location>
</feature>
<dbReference type="AlphaFoldDB" id="A0AAV5W9E4"/>
<dbReference type="EMBL" id="BTSY01000005">
    <property type="protein sequence ID" value="GMT27617.1"/>
    <property type="molecule type" value="Genomic_DNA"/>
</dbReference>
<keyword evidence="2" id="KW-1185">Reference proteome</keyword>
<evidence type="ECO:0008006" key="3">
    <source>
        <dbReference type="Google" id="ProtNLM"/>
    </source>
</evidence>
<organism evidence="1 2">
    <name type="scientific">Pristionchus fissidentatus</name>
    <dbReference type="NCBI Taxonomy" id="1538716"/>
    <lineage>
        <taxon>Eukaryota</taxon>
        <taxon>Metazoa</taxon>
        <taxon>Ecdysozoa</taxon>
        <taxon>Nematoda</taxon>
        <taxon>Chromadorea</taxon>
        <taxon>Rhabditida</taxon>
        <taxon>Rhabditina</taxon>
        <taxon>Diplogasteromorpha</taxon>
        <taxon>Diplogasteroidea</taxon>
        <taxon>Neodiplogasteridae</taxon>
        <taxon>Pristionchus</taxon>
    </lineage>
</organism>
<accession>A0AAV5W9E4</accession>
<dbReference type="Gene3D" id="3.30.40.10">
    <property type="entry name" value="Zinc/RING finger domain, C3HC4 (zinc finger)"/>
    <property type="match status" value="1"/>
</dbReference>
<dbReference type="Proteomes" id="UP001432322">
    <property type="component" value="Unassembled WGS sequence"/>
</dbReference>
<feature type="non-terminal residue" evidence="1">
    <location>
        <position position="1"/>
    </location>
</feature>
<evidence type="ECO:0000313" key="1">
    <source>
        <dbReference type="EMBL" id="GMT27617.1"/>
    </source>
</evidence>
<reference evidence="1" key="1">
    <citation type="submission" date="2023-10" db="EMBL/GenBank/DDBJ databases">
        <title>Genome assembly of Pristionchus species.</title>
        <authorList>
            <person name="Yoshida K."/>
            <person name="Sommer R.J."/>
        </authorList>
    </citation>
    <scope>NUCLEOTIDE SEQUENCE</scope>
    <source>
        <strain evidence="1">RS5133</strain>
    </source>
</reference>
<dbReference type="InterPro" id="IPR013083">
    <property type="entry name" value="Znf_RING/FYVE/PHD"/>
</dbReference>
<sequence>VKSSGKYVVPIMHWGARKIKRPDNGEMSLSQRTVPDEVKCGICHDLLKKSMLPPCCGESFCANCISNKPLEITCCPHSRRKEMGVDSFVPNKSMRMAVDNWTSQSTAIGVVGEWMELRNQPPNQRAKTRLRIAIGGGEKGSH</sequence>
<proteinExistence type="predicted"/>
<gene>
    <name evidence="1" type="ORF">PFISCL1PPCAC_18914</name>
</gene>
<dbReference type="SUPFAM" id="SSF57850">
    <property type="entry name" value="RING/U-box"/>
    <property type="match status" value="1"/>
</dbReference>
<evidence type="ECO:0000313" key="2">
    <source>
        <dbReference type="Proteomes" id="UP001432322"/>
    </source>
</evidence>
<comment type="caution">
    <text evidence="1">The sequence shown here is derived from an EMBL/GenBank/DDBJ whole genome shotgun (WGS) entry which is preliminary data.</text>
</comment>
<protein>
    <recommendedName>
        <fullName evidence="3">RING-type domain-containing protein</fullName>
    </recommendedName>
</protein>